<feature type="domain" description="NAD-dependent epimerase/dehydratase" evidence="2">
    <location>
        <begin position="7"/>
        <end position="261"/>
    </location>
</feature>
<name>A0A3L6T9Q9_PANMI</name>
<dbReference type="AlphaFoldDB" id="A0A3L6T9Q9"/>
<keyword evidence="4" id="KW-1185">Reference proteome</keyword>
<dbReference type="Pfam" id="PF01370">
    <property type="entry name" value="Epimerase"/>
    <property type="match status" value="1"/>
</dbReference>
<dbReference type="OrthoDB" id="2735536at2759"/>
<comment type="caution">
    <text evidence="3">The sequence shown here is derived from an EMBL/GenBank/DDBJ whole genome shotgun (WGS) entry which is preliminary data.</text>
</comment>
<reference evidence="4" key="1">
    <citation type="journal article" date="2019" name="Nat. Commun.">
        <title>The genome of broomcorn millet.</title>
        <authorList>
            <person name="Zou C."/>
            <person name="Miki D."/>
            <person name="Li D."/>
            <person name="Tang Q."/>
            <person name="Xiao L."/>
            <person name="Rajput S."/>
            <person name="Deng P."/>
            <person name="Jia W."/>
            <person name="Huang R."/>
            <person name="Zhang M."/>
            <person name="Sun Y."/>
            <person name="Hu J."/>
            <person name="Fu X."/>
            <person name="Schnable P.S."/>
            <person name="Li F."/>
            <person name="Zhang H."/>
            <person name="Feng B."/>
            <person name="Zhu X."/>
            <person name="Liu R."/>
            <person name="Schnable J.C."/>
            <person name="Zhu J.-K."/>
            <person name="Zhang H."/>
        </authorList>
    </citation>
    <scope>NUCLEOTIDE SEQUENCE [LARGE SCALE GENOMIC DNA]</scope>
</reference>
<dbReference type="STRING" id="4540.A0A3L6T9Q9"/>
<dbReference type="InterPro" id="IPR036291">
    <property type="entry name" value="NAD(P)-bd_dom_sf"/>
</dbReference>
<dbReference type="Proteomes" id="UP000275267">
    <property type="component" value="Unassembled WGS sequence"/>
</dbReference>
<dbReference type="Gene3D" id="3.40.50.720">
    <property type="entry name" value="NAD(P)-binding Rossmann-like Domain"/>
    <property type="match status" value="1"/>
</dbReference>
<dbReference type="SUPFAM" id="SSF51735">
    <property type="entry name" value="NAD(P)-binding Rossmann-fold domains"/>
    <property type="match status" value="1"/>
</dbReference>
<dbReference type="GO" id="GO:0016616">
    <property type="term" value="F:oxidoreductase activity, acting on the CH-OH group of donors, NAD or NADP as acceptor"/>
    <property type="evidence" value="ECO:0007669"/>
    <property type="project" value="TreeGrafter"/>
</dbReference>
<dbReference type="InterPro" id="IPR001509">
    <property type="entry name" value="Epimerase_deHydtase"/>
</dbReference>
<proteinExistence type="predicted"/>
<protein>
    <submittedName>
        <fullName evidence="3">Dihydroflavonol-4-reductase-like</fullName>
    </submittedName>
</protein>
<evidence type="ECO:0000256" key="1">
    <source>
        <dbReference type="ARBA" id="ARBA00023002"/>
    </source>
</evidence>
<dbReference type="InterPro" id="IPR050425">
    <property type="entry name" value="NAD(P)_dehydrat-like"/>
</dbReference>
<dbReference type="EMBL" id="PQIB02000002">
    <property type="protein sequence ID" value="RLN34248.1"/>
    <property type="molecule type" value="Genomic_DNA"/>
</dbReference>
<sequence length="363" mass="38792">MSRVVCCVTGAAGYIGSWLVRKLLDRGCVVHATLRNLGDGSKTGLLRGLPGAAERLVLFQADICDAASFEPAISGCEFVFLVAAPIPGDVHGSSNSKYKDADAAIVGATRTVLQLCERSKTVRRVIHTGSVVAAAPLREDGGGYKDLMDESCWTPLNLSYGYSDEGLDAYVSSKTLSEKELLRYNDLPGRAFDVVSLVCGLVGGDTALPYVPGSMQVMLSPLTGDGACHSSLKFMQAVHGAVPLVHVDDVCEAHALCMETERPAAAPVVAAGRFLCAAGHPNMRDVVEHYARRHPDLELRIAECAINKSVNFQFDPRSFSIFGEGVRVHGDTSKLLGLGFRYTYGVEEVLDGSVECARRLGVL</sequence>
<accession>A0A3L6T9Q9</accession>
<dbReference type="PANTHER" id="PTHR10366:SF736">
    <property type="entry name" value="NAD-DEPENDENT EPIMERASE_DEHYDRATASE DOMAIN-CONTAINING PROTEIN"/>
    <property type="match status" value="1"/>
</dbReference>
<gene>
    <name evidence="3" type="ORF">C2845_PM03G12150</name>
</gene>
<evidence type="ECO:0000313" key="3">
    <source>
        <dbReference type="EMBL" id="RLN34248.1"/>
    </source>
</evidence>
<dbReference type="PANTHER" id="PTHR10366">
    <property type="entry name" value="NAD DEPENDENT EPIMERASE/DEHYDRATASE"/>
    <property type="match status" value="1"/>
</dbReference>
<organism evidence="3 4">
    <name type="scientific">Panicum miliaceum</name>
    <name type="common">Proso millet</name>
    <name type="synonym">Broomcorn millet</name>
    <dbReference type="NCBI Taxonomy" id="4540"/>
    <lineage>
        <taxon>Eukaryota</taxon>
        <taxon>Viridiplantae</taxon>
        <taxon>Streptophyta</taxon>
        <taxon>Embryophyta</taxon>
        <taxon>Tracheophyta</taxon>
        <taxon>Spermatophyta</taxon>
        <taxon>Magnoliopsida</taxon>
        <taxon>Liliopsida</taxon>
        <taxon>Poales</taxon>
        <taxon>Poaceae</taxon>
        <taxon>PACMAD clade</taxon>
        <taxon>Panicoideae</taxon>
        <taxon>Panicodae</taxon>
        <taxon>Paniceae</taxon>
        <taxon>Panicinae</taxon>
        <taxon>Panicum</taxon>
        <taxon>Panicum sect. Panicum</taxon>
    </lineage>
</organism>
<evidence type="ECO:0000259" key="2">
    <source>
        <dbReference type="Pfam" id="PF01370"/>
    </source>
</evidence>
<evidence type="ECO:0000313" key="4">
    <source>
        <dbReference type="Proteomes" id="UP000275267"/>
    </source>
</evidence>
<keyword evidence="1" id="KW-0560">Oxidoreductase</keyword>